<dbReference type="AlphaFoldDB" id="Q3SJA4"/>
<protein>
    <submittedName>
        <fullName evidence="2">Uncharacterized protein</fullName>
    </submittedName>
</protein>
<evidence type="ECO:0000313" key="2">
    <source>
        <dbReference type="EMBL" id="AAZ97263.1"/>
    </source>
</evidence>
<evidence type="ECO:0000256" key="1">
    <source>
        <dbReference type="SAM" id="MobiDB-lite"/>
    </source>
</evidence>
<dbReference type="HOGENOM" id="CLU_1577774_0_0_4"/>
<dbReference type="Proteomes" id="UP000008291">
    <property type="component" value="Chromosome"/>
</dbReference>
<keyword evidence="3" id="KW-1185">Reference proteome</keyword>
<gene>
    <name evidence="2" type="ordered locus">Tbd_1310</name>
</gene>
<name>Q3SJA4_THIDA</name>
<dbReference type="STRING" id="292415.Tbd_1310"/>
<sequence length="169" mass="19276">MKSFIFNRLSCKHDYSYYELTGAVVGEERQVPGRKLQILDRKGKNAVASRRQPAPQIATGAFALCRCNFFTIRRQPRDAPKRVSRLLYDVDVMGLRKDRACQRPAWRRWVKRGREFMESALVRELLRPARAKNSMRSVPAEQAGATLAALPRVPQPLRGPVRPETETAA</sequence>
<evidence type="ECO:0000313" key="3">
    <source>
        <dbReference type="Proteomes" id="UP000008291"/>
    </source>
</evidence>
<feature type="region of interest" description="Disordered" evidence="1">
    <location>
        <begin position="136"/>
        <end position="169"/>
    </location>
</feature>
<dbReference type="KEGG" id="tbd:Tbd_1310"/>
<dbReference type="EMBL" id="CP000116">
    <property type="protein sequence ID" value="AAZ97263.1"/>
    <property type="molecule type" value="Genomic_DNA"/>
</dbReference>
<accession>Q3SJA4</accession>
<reference evidence="2 3" key="1">
    <citation type="journal article" date="2006" name="J. Bacteriol.">
        <title>The genome sequence of the obligately chemolithoautotrophic, facultatively anaerobic bacterium Thiobacillus denitrificans.</title>
        <authorList>
            <person name="Beller H.R."/>
            <person name="Chain P.S."/>
            <person name="Letain T.E."/>
            <person name="Chakicherla A."/>
            <person name="Larimer F.W."/>
            <person name="Richardson P.M."/>
            <person name="Coleman M.A."/>
            <person name="Wood A.P."/>
            <person name="Kelly D.P."/>
        </authorList>
    </citation>
    <scope>NUCLEOTIDE SEQUENCE [LARGE SCALE GENOMIC DNA]</scope>
    <source>
        <strain evidence="2 3">ATCC 25259</strain>
    </source>
</reference>
<proteinExistence type="predicted"/>
<organism evidence="2 3">
    <name type="scientific">Thiobacillus denitrificans (strain ATCC 25259 / T1)</name>
    <dbReference type="NCBI Taxonomy" id="292415"/>
    <lineage>
        <taxon>Bacteria</taxon>
        <taxon>Pseudomonadati</taxon>
        <taxon>Pseudomonadota</taxon>
        <taxon>Betaproteobacteria</taxon>
        <taxon>Nitrosomonadales</taxon>
        <taxon>Thiobacillaceae</taxon>
        <taxon>Thiobacillus</taxon>
    </lineage>
</organism>